<dbReference type="InterPro" id="IPR051860">
    <property type="entry name" value="Plasmodium_CSP_Invasion"/>
</dbReference>
<feature type="compositionally biased region" description="Polar residues" evidence="7">
    <location>
        <begin position="307"/>
        <end position="344"/>
    </location>
</feature>
<evidence type="ECO:0000313" key="10">
    <source>
        <dbReference type="EMBL" id="KAL3769771.1"/>
    </source>
</evidence>
<evidence type="ECO:0000256" key="3">
    <source>
        <dbReference type="ARBA" id="ARBA00022522"/>
    </source>
</evidence>
<feature type="compositionally biased region" description="Polar residues" evidence="7">
    <location>
        <begin position="584"/>
        <end position="602"/>
    </location>
</feature>
<comment type="function">
    <text evidence="5">In the vertebrate host, binds to highly sulfated heparan sulfate proteoglycans (HSPGs) on the surface of host hepatocytes and is required for sporozoite invasion of the host hepatocytes.</text>
</comment>
<dbReference type="AlphaFoldDB" id="A0ABD3N0Y5"/>
<evidence type="ECO:0000256" key="8">
    <source>
        <dbReference type="SAM" id="Phobius"/>
    </source>
</evidence>
<comment type="similarity">
    <text evidence="1">Belongs to the plasmodium circumsporozoite protein family.</text>
</comment>
<evidence type="ECO:0000313" key="11">
    <source>
        <dbReference type="Proteomes" id="UP001530400"/>
    </source>
</evidence>
<feature type="region of interest" description="Disordered" evidence="7">
    <location>
        <begin position="518"/>
        <end position="541"/>
    </location>
</feature>
<keyword evidence="8" id="KW-0472">Membrane</keyword>
<proteinExistence type="inferred from homology"/>
<protein>
    <recommendedName>
        <fullName evidence="2">Circumsporozoite protein</fullName>
    </recommendedName>
</protein>
<evidence type="ECO:0000256" key="4">
    <source>
        <dbReference type="ARBA" id="ARBA00022737"/>
    </source>
</evidence>
<gene>
    <name evidence="10" type="ORF">ACHAWO_011299</name>
</gene>
<evidence type="ECO:0000256" key="6">
    <source>
        <dbReference type="ARBA" id="ARBA00045806"/>
    </source>
</evidence>
<feature type="signal peptide" evidence="9">
    <location>
        <begin position="1"/>
        <end position="21"/>
    </location>
</feature>
<sequence length="934" mass="99510">MKDKSICILCISLTLTPLQVGSTSEATGKQTHTRTFETCYSPLSTADTDNDGKLSQKEYAQFVIASSDGGIESAEQYNDLAFELQVTYVYLDCLCGSSESGNCCDGYIDIAGSNANDSPTDQELAYLDEICSKTQSALEELLPSSSTTTNSPTMKLTAVAPSYFPMTAEPSLKPSTSNEPPSGSPVISPISLSPSARPSTKPTVIETEAPTVYPTVSPVQTPTSSPSTHPTTISPSLNPSSSPTNITSTSEPSLNPSTSPVKIPTIRPAEIPTTLSSSLNPSLSPSLRLTDAPTHVPVWDQTVPPATLQSFDSPTPSPSLQMETSSLLPSKRPSTLSNTTITPSLTTDEQMLSMTEVPTIADEYLDRPSNAPSTDNGAAVDTDVDNIEKGGKEHTDGPSAGVILGVLFPVIAIIAVVILAIGIAIRRKKTEARLSSLDDDAKNGLDEEVGASRNTDASNDEPGILGDSSLGVAIMKVKTTSEAEPNLGGSTLVTPELGIISKNEVDVMSVEELSVRDSAADVDSSDNRVQMEEVHPPSSGTRLVTASAAKQEVLSATDEIDISEHQAFGEAAAPLAQESEIKAESSQNTETKTSASPYASSKMRNISTSEIVVAADSHETATSDKSIDPECNIGFARRNTATTSNVSSSANAVFSGNIQSTTDSDDERATIESLIIRVMPKEKDNVDNMMRDFRGKEGELISMLELMEGQKSANALAAASTKTMNAESNLMRAIERGDWHSVGQAAAIMRRKFNNNESTDENLDRKQHAVYLEKEERIMQFEDLIDRGDWVGIVTVAGQYQALNKDIDSDNESEHNIMSTVPGTSASLSLSSNDSDAEVNPQAQTFLKAAIERGDWHAVGQAAAIIGKDFMPKCTDSAGSVSSAGTYNSQQTLYLEKEDRIKHLDAMIAQGDWIGIVIAAGQYQAMDEDLDFMM</sequence>
<comment type="function">
    <text evidence="6">Essential sporozoite protein. In the mosquito vector, required for sporozoite development in the oocyst, migration through the vector hemolymph and entry into the vector salivary glands. In the vertebrate host, required for sporozoite migration through the host dermis and infection of host hepatocytes. Binds to highly sulfated heparan sulfate proteoglycans (HSPGs) on the surface of host hepatocytes.</text>
</comment>
<keyword evidence="11" id="KW-1185">Reference proteome</keyword>
<dbReference type="Proteomes" id="UP001530400">
    <property type="component" value="Unassembled WGS sequence"/>
</dbReference>
<organism evidence="10 11">
    <name type="scientific">Cyclotella atomus</name>
    <dbReference type="NCBI Taxonomy" id="382360"/>
    <lineage>
        <taxon>Eukaryota</taxon>
        <taxon>Sar</taxon>
        <taxon>Stramenopiles</taxon>
        <taxon>Ochrophyta</taxon>
        <taxon>Bacillariophyta</taxon>
        <taxon>Coscinodiscophyceae</taxon>
        <taxon>Thalassiosirophycidae</taxon>
        <taxon>Stephanodiscales</taxon>
        <taxon>Stephanodiscaceae</taxon>
        <taxon>Cyclotella</taxon>
    </lineage>
</organism>
<keyword evidence="3" id="KW-0748">Sporozoite</keyword>
<reference evidence="10 11" key="1">
    <citation type="submission" date="2024-10" db="EMBL/GenBank/DDBJ databases">
        <title>Updated reference genomes for cyclostephanoid diatoms.</title>
        <authorList>
            <person name="Roberts W.R."/>
            <person name="Alverson A.J."/>
        </authorList>
    </citation>
    <scope>NUCLEOTIDE SEQUENCE [LARGE SCALE GENOMIC DNA]</scope>
    <source>
        <strain evidence="10 11">AJA010-31</strain>
    </source>
</reference>
<keyword evidence="9" id="KW-0732">Signal</keyword>
<keyword evidence="8" id="KW-0812">Transmembrane</keyword>
<evidence type="ECO:0000256" key="5">
    <source>
        <dbReference type="ARBA" id="ARBA00033726"/>
    </source>
</evidence>
<evidence type="ECO:0000256" key="7">
    <source>
        <dbReference type="SAM" id="MobiDB-lite"/>
    </source>
</evidence>
<dbReference type="EMBL" id="JALLPJ020001325">
    <property type="protein sequence ID" value="KAL3769771.1"/>
    <property type="molecule type" value="Genomic_DNA"/>
</dbReference>
<feature type="compositionally biased region" description="Low complexity" evidence="7">
    <location>
        <begin position="210"/>
        <end position="253"/>
    </location>
</feature>
<keyword evidence="8" id="KW-1133">Transmembrane helix</keyword>
<feature type="region of interest" description="Disordered" evidence="7">
    <location>
        <begin position="440"/>
        <end position="465"/>
    </location>
</feature>
<feature type="region of interest" description="Disordered" evidence="7">
    <location>
        <begin position="305"/>
        <end position="344"/>
    </location>
</feature>
<dbReference type="PANTHER" id="PTHR44826:SF3">
    <property type="entry name" value="SPORE COAT PROTEIN SP85"/>
    <property type="match status" value="1"/>
</dbReference>
<feature type="compositionally biased region" description="Basic and acidic residues" evidence="7">
    <location>
        <begin position="518"/>
        <end position="535"/>
    </location>
</feature>
<evidence type="ECO:0000256" key="2">
    <source>
        <dbReference type="ARBA" id="ARBA00021911"/>
    </source>
</evidence>
<feature type="region of interest" description="Disordered" evidence="7">
    <location>
        <begin position="572"/>
        <end position="602"/>
    </location>
</feature>
<evidence type="ECO:0000256" key="1">
    <source>
        <dbReference type="ARBA" id="ARBA00006241"/>
    </source>
</evidence>
<keyword evidence="4" id="KW-0677">Repeat</keyword>
<feature type="compositionally biased region" description="Low complexity" evidence="7">
    <location>
        <begin position="180"/>
        <end position="195"/>
    </location>
</feature>
<accession>A0ABD3N0Y5</accession>
<dbReference type="InterPro" id="IPR018247">
    <property type="entry name" value="EF_Hand_1_Ca_BS"/>
</dbReference>
<feature type="transmembrane region" description="Helical" evidence="8">
    <location>
        <begin position="402"/>
        <end position="425"/>
    </location>
</feature>
<name>A0ABD3N0Y5_9STRA</name>
<evidence type="ECO:0000256" key="9">
    <source>
        <dbReference type="SAM" id="SignalP"/>
    </source>
</evidence>
<dbReference type="PANTHER" id="PTHR44826">
    <property type="entry name" value="SPORE COAT PROTEIN SP85"/>
    <property type="match status" value="1"/>
</dbReference>
<dbReference type="PROSITE" id="PS00018">
    <property type="entry name" value="EF_HAND_1"/>
    <property type="match status" value="1"/>
</dbReference>
<feature type="region of interest" description="Disordered" evidence="7">
    <location>
        <begin position="169"/>
        <end position="264"/>
    </location>
</feature>
<feature type="chain" id="PRO_5044800867" description="Circumsporozoite protein" evidence="9">
    <location>
        <begin position="22"/>
        <end position="934"/>
    </location>
</feature>
<comment type="caution">
    <text evidence="10">The sequence shown here is derived from an EMBL/GenBank/DDBJ whole genome shotgun (WGS) entry which is preliminary data.</text>
</comment>